<comment type="caution">
    <text evidence="2">The sequence shown here is derived from an EMBL/GenBank/DDBJ whole genome shotgun (WGS) entry which is preliminary data.</text>
</comment>
<dbReference type="EMBL" id="BMAU01021421">
    <property type="protein sequence ID" value="GFY34088.1"/>
    <property type="molecule type" value="Genomic_DNA"/>
</dbReference>
<accession>A0A8X6WFH9</accession>
<evidence type="ECO:0000313" key="2">
    <source>
        <dbReference type="EMBL" id="GFY34088.1"/>
    </source>
</evidence>
<dbReference type="Proteomes" id="UP000887159">
    <property type="component" value="Unassembled WGS sequence"/>
</dbReference>
<organism evidence="2 3">
    <name type="scientific">Trichonephila clavipes</name>
    <name type="common">Golden silk orbweaver</name>
    <name type="synonym">Nephila clavipes</name>
    <dbReference type="NCBI Taxonomy" id="2585209"/>
    <lineage>
        <taxon>Eukaryota</taxon>
        <taxon>Metazoa</taxon>
        <taxon>Ecdysozoa</taxon>
        <taxon>Arthropoda</taxon>
        <taxon>Chelicerata</taxon>
        <taxon>Arachnida</taxon>
        <taxon>Araneae</taxon>
        <taxon>Araneomorphae</taxon>
        <taxon>Entelegynae</taxon>
        <taxon>Araneoidea</taxon>
        <taxon>Nephilidae</taxon>
        <taxon>Trichonephila</taxon>
    </lineage>
</organism>
<gene>
    <name evidence="2" type="ORF">TNCV_4982911</name>
</gene>
<name>A0A8X6WFH9_TRICX</name>
<reference evidence="2" key="1">
    <citation type="submission" date="2020-08" db="EMBL/GenBank/DDBJ databases">
        <title>Multicomponent nature underlies the extraordinary mechanical properties of spider dragline silk.</title>
        <authorList>
            <person name="Kono N."/>
            <person name="Nakamura H."/>
            <person name="Mori M."/>
            <person name="Yoshida Y."/>
            <person name="Ohtoshi R."/>
            <person name="Malay A.D."/>
            <person name="Moran D.A.P."/>
            <person name="Tomita M."/>
            <person name="Numata K."/>
            <person name="Arakawa K."/>
        </authorList>
    </citation>
    <scope>NUCLEOTIDE SEQUENCE</scope>
</reference>
<feature type="region of interest" description="Disordered" evidence="1">
    <location>
        <begin position="1"/>
        <end position="51"/>
    </location>
</feature>
<dbReference type="AlphaFoldDB" id="A0A8X6WFH9"/>
<keyword evidence="3" id="KW-1185">Reference proteome</keyword>
<sequence length="81" mass="8740">MAFKATRPFTNGTFVGHGRAPDSSSSNYRKSGATTGPPSELFPAHPTTHSITPWDEVQLSKSMQAHQKGDTQSYDALRCGT</sequence>
<protein>
    <submittedName>
        <fullName evidence="2">Uncharacterized protein</fullName>
    </submittedName>
</protein>
<evidence type="ECO:0000256" key="1">
    <source>
        <dbReference type="SAM" id="MobiDB-lite"/>
    </source>
</evidence>
<evidence type="ECO:0000313" key="3">
    <source>
        <dbReference type="Proteomes" id="UP000887159"/>
    </source>
</evidence>
<feature type="compositionally biased region" description="Polar residues" evidence="1">
    <location>
        <begin position="22"/>
        <end position="37"/>
    </location>
</feature>
<proteinExistence type="predicted"/>